<gene>
    <name evidence="1" type="ORF">C7457_1106</name>
</gene>
<dbReference type="Proteomes" id="UP000280881">
    <property type="component" value="Unassembled WGS sequence"/>
</dbReference>
<name>A0A420W6F7_9BACT</name>
<protein>
    <submittedName>
        <fullName evidence="1">Uncharacterized protein</fullName>
    </submittedName>
</protein>
<evidence type="ECO:0000313" key="1">
    <source>
        <dbReference type="EMBL" id="RKQ61665.1"/>
    </source>
</evidence>
<dbReference type="OrthoDB" id="14871at2"/>
<proteinExistence type="predicted"/>
<dbReference type="RefSeq" id="WP_121170883.1">
    <property type="nucleotide sequence ID" value="NZ_RBIE01000002.1"/>
</dbReference>
<organism evidence="1 2">
    <name type="scientific">Thermovibrio guaymasensis</name>
    <dbReference type="NCBI Taxonomy" id="240167"/>
    <lineage>
        <taxon>Bacteria</taxon>
        <taxon>Pseudomonadati</taxon>
        <taxon>Aquificota</taxon>
        <taxon>Aquificia</taxon>
        <taxon>Desulfurobacteriales</taxon>
        <taxon>Desulfurobacteriaceae</taxon>
        <taxon>Thermovibrio</taxon>
    </lineage>
</organism>
<dbReference type="EMBL" id="RBIE01000002">
    <property type="protein sequence ID" value="RKQ61665.1"/>
    <property type="molecule type" value="Genomic_DNA"/>
</dbReference>
<dbReference type="AlphaFoldDB" id="A0A420W6F7"/>
<evidence type="ECO:0000313" key="2">
    <source>
        <dbReference type="Proteomes" id="UP000280881"/>
    </source>
</evidence>
<comment type="caution">
    <text evidence="1">The sequence shown here is derived from an EMBL/GenBank/DDBJ whole genome shotgun (WGS) entry which is preliminary data.</text>
</comment>
<reference evidence="1 2" key="1">
    <citation type="submission" date="2018-10" db="EMBL/GenBank/DDBJ databases">
        <title>Genomic Encyclopedia of Type Strains, Phase IV (KMG-IV): sequencing the most valuable type-strain genomes for metagenomic binning, comparative biology and taxonomic classification.</title>
        <authorList>
            <person name="Goeker M."/>
        </authorList>
    </citation>
    <scope>NUCLEOTIDE SEQUENCE [LARGE SCALE GENOMIC DNA]</scope>
    <source>
        <strain evidence="1 2">DSM 15521</strain>
    </source>
</reference>
<accession>A0A420W6F7</accession>
<keyword evidence="2" id="KW-1185">Reference proteome</keyword>
<sequence>MKEYKRLLKCSTCGNVGECTYLGSRNVNQEGEVSDIVGEKEMWISYFRCPNCGSIEVEFHPVGEKPDVPREHFKEVKASEGKGK</sequence>